<feature type="domain" description="GHMP kinase N-terminal" evidence="14">
    <location>
        <begin position="61"/>
        <end position="143"/>
    </location>
</feature>
<dbReference type="PRINTS" id="PR00958">
    <property type="entry name" value="HOMSERKINASE"/>
</dbReference>
<keyword evidence="5 13" id="KW-0028">Amino-acid biosynthesis</keyword>
<evidence type="ECO:0000259" key="14">
    <source>
        <dbReference type="Pfam" id="PF00288"/>
    </source>
</evidence>
<keyword evidence="13" id="KW-0963">Cytoplasm</keyword>
<feature type="binding site" evidence="13">
    <location>
        <begin position="90"/>
        <end position="100"/>
    </location>
    <ligand>
        <name>ATP</name>
        <dbReference type="ChEBI" id="CHEBI:30616"/>
    </ligand>
</feature>
<evidence type="ECO:0000256" key="8">
    <source>
        <dbReference type="ARBA" id="ARBA00022741"/>
    </source>
</evidence>
<comment type="pathway">
    <text evidence="1 13">Amino-acid biosynthesis; L-threonine biosynthesis; L-threonine from L-aspartate: step 4/5.</text>
</comment>
<sequence>MKAAPMFTIRVPASTANLGPGFDSIGLAVSKYLTVDVFSHYRWECKAKTPLLQGIPEDEKNLLIETAREIAARYNKELPYCILYLDSDIPLARGLGSSASAIIAGIELANQLCELHLSSREKLLIATEIEGHIDNVGAALYGGLIIGTYDGKDIAFLSQPIHDVELVAVIPSYELKTVHARDVLPSRLSYMDGIRGSGVANVLVAALCKEDWVLAGEMMKQDVFHEPHRKQLVPELQKLHELEHENVYGVSLSGAGPTVLCYVKKGSADEVKVWLQSIFSHCVVETLQVVNEGVHIIYEQQKPIESI</sequence>
<evidence type="ECO:0000256" key="1">
    <source>
        <dbReference type="ARBA" id="ARBA00005015"/>
    </source>
</evidence>
<gene>
    <name evidence="13 16" type="primary">thrB</name>
    <name evidence="16" type="ORF">BACCIP111899_02756</name>
</gene>
<dbReference type="InterPro" id="IPR013750">
    <property type="entry name" value="GHMP_kinase_C_dom"/>
</dbReference>
<evidence type="ECO:0000256" key="3">
    <source>
        <dbReference type="ARBA" id="ARBA00012078"/>
    </source>
</evidence>
<dbReference type="SUPFAM" id="SSF54211">
    <property type="entry name" value="Ribosomal protein S5 domain 2-like"/>
    <property type="match status" value="1"/>
</dbReference>
<keyword evidence="7 13" id="KW-0791">Threonine biosynthesis</keyword>
<name>A0ABM8YCU6_9BACI</name>
<evidence type="ECO:0000256" key="5">
    <source>
        <dbReference type="ARBA" id="ARBA00022605"/>
    </source>
</evidence>
<evidence type="ECO:0000256" key="2">
    <source>
        <dbReference type="ARBA" id="ARBA00007370"/>
    </source>
</evidence>
<evidence type="ECO:0000259" key="15">
    <source>
        <dbReference type="Pfam" id="PF08544"/>
    </source>
</evidence>
<evidence type="ECO:0000256" key="12">
    <source>
        <dbReference type="ARBA" id="ARBA00049954"/>
    </source>
</evidence>
<dbReference type="PANTHER" id="PTHR20861:SF1">
    <property type="entry name" value="HOMOSERINE KINASE"/>
    <property type="match status" value="1"/>
</dbReference>
<evidence type="ECO:0000256" key="11">
    <source>
        <dbReference type="ARBA" id="ARBA00049375"/>
    </source>
</evidence>
<comment type="catalytic activity">
    <reaction evidence="11 13">
        <text>L-homoserine + ATP = O-phospho-L-homoserine + ADP + H(+)</text>
        <dbReference type="Rhea" id="RHEA:13985"/>
        <dbReference type="ChEBI" id="CHEBI:15378"/>
        <dbReference type="ChEBI" id="CHEBI:30616"/>
        <dbReference type="ChEBI" id="CHEBI:57476"/>
        <dbReference type="ChEBI" id="CHEBI:57590"/>
        <dbReference type="ChEBI" id="CHEBI:456216"/>
        <dbReference type="EC" id="2.7.1.39"/>
    </reaction>
</comment>
<evidence type="ECO:0000313" key="17">
    <source>
        <dbReference type="Proteomes" id="UP000789423"/>
    </source>
</evidence>
<dbReference type="InterPro" id="IPR000870">
    <property type="entry name" value="Homoserine_kinase"/>
</dbReference>
<evidence type="ECO:0000256" key="9">
    <source>
        <dbReference type="ARBA" id="ARBA00022777"/>
    </source>
</evidence>
<dbReference type="HAMAP" id="MF_00384">
    <property type="entry name" value="Homoser_kinase"/>
    <property type="match status" value="1"/>
</dbReference>
<keyword evidence="8 13" id="KW-0547">Nucleotide-binding</keyword>
<keyword evidence="6 13" id="KW-0808">Transferase</keyword>
<dbReference type="EC" id="2.7.1.39" evidence="3 13"/>
<dbReference type="Gene3D" id="3.30.70.890">
    <property type="entry name" value="GHMP kinase, C-terminal domain"/>
    <property type="match status" value="1"/>
</dbReference>
<protein>
    <recommendedName>
        <fullName evidence="4 13">Homoserine kinase</fullName>
        <shortName evidence="13">HK</shortName>
        <shortName evidence="13">HSK</shortName>
        <ecNumber evidence="3 13">2.7.1.39</ecNumber>
    </recommendedName>
</protein>
<dbReference type="PIRSF" id="PIRSF000676">
    <property type="entry name" value="Homoser_kin"/>
    <property type="match status" value="1"/>
</dbReference>
<dbReference type="InterPro" id="IPR014721">
    <property type="entry name" value="Ribsml_uS5_D2-typ_fold_subgr"/>
</dbReference>
<comment type="similarity">
    <text evidence="2 13">Belongs to the GHMP kinase family. Homoserine kinase subfamily.</text>
</comment>
<feature type="domain" description="GHMP kinase C-terminal" evidence="15">
    <location>
        <begin position="204"/>
        <end position="272"/>
    </location>
</feature>
<dbReference type="Gene3D" id="3.30.230.10">
    <property type="match status" value="1"/>
</dbReference>
<dbReference type="Proteomes" id="UP000789423">
    <property type="component" value="Unassembled WGS sequence"/>
</dbReference>
<evidence type="ECO:0000256" key="13">
    <source>
        <dbReference type="HAMAP-Rule" id="MF_00384"/>
    </source>
</evidence>
<dbReference type="RefSeq" id="WP_230575606.1">
    <property type="nucleotide sequence ID" value="NZ_CAKJTI010000014.1"/>
</dbReference>
<evidence type="ECO:0000256" key="10">
    <source>
        <dbReference type="ARBA" id="ARBA00022840"/>
    </source>
</evidence>
<evidence type="ECO:0000256" key="7">
    <source>
        <dbReference type="ARBA" id="ARBA00022697"/>
    </source>
</evidence>
<dbReference type="SUPFAM" id="SSF55060">
    <property type="entry name" value="GHMP Kinase, C-terminal domain"/>
    <property type="match status" value="1"/>
</dbReference>
<comment type="caution">
    <text evidence="16">The sequence shown here is derived from an EMBL/GenBank/DDBJ whole genome shotgun (WGS) entry which is preliminary data.</text>
</comment>
<dbReference type="InterPro" id="IPR036554">
    <property type="entry name" value="GHMP_kinase_C_sf"/>
</dbReference>
<dbReference type="NCBIfam" id="TIGR00191">
    <property type="entry name" value="thrB"/>
    <property type="match status" value="1"/>
</dbReference>
<comment type="function">
    <text evidence="12 13">Catalyzes the ATP-dependent phosphorylation of L-homoserine to L-homoserine phosphate.</text>
</comment>
<dbReference type="InterPro" id="IPR020568">
    <property type="entry name" value="Ribosomal_Su5_D2-typ_SF"/>
</dbReference>
<evidence type="ECO:0000256" key="6">
    <source>
        <dbReference type="ARBA" id="ARBA00022679"/>
    </source>
</evidence>
<proteinExistence type="inferred from homology"/>
<organism evidence="16 17">
    <name type="scientific">Bacillus rhizoplanae</name>
    <dbReference type="NCBI Taxonomy" id="2880966"/>
    <lineage>
        <taxon>Bacteria</taxon>
        <taxon>Bacillati</taxon>
        <taxon>Bacillota</taxon>
        <taxon>Bacilli</taxon>
        <taxon>Bacillales</taxon>
        <taxon>Bacillaceae</taxon>
        <taxon>Bacillus</taxon>
    </lineage>
</organism>
<dbReference type="InterPro" id="IPR006203">
    <property type="entry name" value="GHMP_knse_ATP-bd_CS"/>
</dbReference>
<dbReference type="Pfam" id="PF00288">
    <property type="entry name" value="GHMP_kinases_N"/>
    <property type="match status" value="1"/>
</dbReference>
<dbReference type="Pfam" id="PF08544">
    <property type="entry name" value="GHMP_kinases_C"/>
    <property type="match status" value="1"/>
</dbReference>
<dbReference type="InterPro" id="IPR006204">
    <property type="entry name" value="GHMP_kinase_N_dom"/>
</dbReference>
<dbReference type="PANTHER" id="PTHR20861">
    <property type="entry name" value="HOMOSERINE/4-DIPHOSPHOCYTIDYL-2-C-METHYL-D-ERYTHRITOL KINASE"/>
    <property type="match status" value="1"/>
</dbReference>
<dbReference type="GO" id="GO:0004413">
    <property type="term" value="F:homoserine kinase activity"/>
    <property type="evidence" value="ECO:0007669"/>
    <property type="project" value="UniProtKB-EC"/>
</dbReference>
<keyword evidence="17" id="KW-1185">Reference proteome</keyword>
<keyword evidence="10 13" id="KW-0067">ATP-binding</keyword>
<keyword evidence="9 13" id="KW-0418">Kinase</keyword>
<comment type="subcellular location">
    <subcellularLocation>
        <location evidence="13">Cytoplasm</location>
    </subcellularLocation>
</comment>
<accession>A0ABM8YCU6</accession>
<dbReference type="EMBL" id="CAKJTI010000014">
    <property type="protein sequence ID" value="CAG9613541.1"/>
    <property type="molecule type" value="Genomic_DNA"/>
</dbReference>
<evidence type="ECO:0000256" key="4">
    <source>
        <dbReference type="ARBA" id="ARBA00017858"/>
    </source>
</evidence>
<reference evidence="16 17" key="1">
    <citation type="submission" date="2021-10" db="EMBL/GenBank/DDBJ databases">
        <authorList>
            <person name="Criscuolo A."/>
        </authorList>
    </citation>
    <scope>NUCLEOTIDE SEQUENCE [LARGE SCALE GENOMIC DNA]</scope>
    <source>
        <strain evidence="17">CIP 111899</strain>
    </source>
</reference>
<evidence type="ECO:0000313" key="16">
    <source>
        <dbReference type="EMBL" id="CAG9613541.1"/>
    </source>
</evidence>
<dbReference type="PROSITE" id="PS00627">
    <property type="entry name" value="GHMP_KINASES_ATP"/>
    <property type="match status" value="1"/>
</dbReference>